<evidence type="ECO:0000256" key="1">
    <source>
        <dbReference type="ARBA" id="ARBA00007587"/>
    </source>
</evidence>
<evidence type="ECO:0000256" key="9">
    <source>
        <dbReference type="PIRSR" id="PIRSR035805-2"/>
    </source>
</evidence>
<dbReference type="PANTHER" id="PTHR11441:SF0">
    <property type="entry name" value="THYMIDINE KINASE, CYTOSOLIC"/>
    <property type="match status" value="1"/>
</dbReference>
<dbReference type="Pfam" id="PF00265">
    <property type="entry name" value="TK"/>
    <property type="match status" value="1"/>
</dbReference>
<dbReference type="Gene3D" id="3.40.50.300">
    <property type="entry name" value="P-loop containing nucleotide triphosphate hydrolases"/>
    <property type="match status" value="1"/>
</dbReference>
<dbReference type="Proteomes" id="UP000290538">
    <property type="component" value="Segment"/>
</dbReference>
<dbReference type="EC" id="2.7.1.21" evidence="2 10"/>
<dbReference type="SUPFAM" id="SSF52540">
    <property type="entry name" value="P-loop containing nucleoside triphosphate hydrolases"/>
    <property type="match status" value="1"/>
</dbReference>
<evidence type="ECO:0000256" key="3">
    <source>
        <dbReference type="ARBA" id="ARBA00022634"/>
    </source>
</evidence>
<proteinExistence type="inferred from homology"/>
<dbReference type="EMBL" id="MK408758">
    <property type="protein sequence ID" value="QAU04904.1"/>
    <property type="molecule type" value="Genomic_DNA"/>
</dbReference>
<evidence type="ECO:0000256" key="2">
    <source>
        <dbReference type="ARBA" id="ARBA00012118"/>
    </source>
</evidence>
<evidence type="ECO:0000313" key="12">
    <source>
        <dbReference type="EMBL" id="QAU04904.1"/>
    </source>
</evidence>
<sequence>MDISLIMGPMRSGKSLELLRQAEKLHFSNKPYVLYRPKKDTRDFISRSFRPSLDLNIQYYDNENFSESKYDYILLDEFQFFEPEIINNILESNKTFVLCALQSGTNNINEPYNVEVFRNVNRIIPFCSDIRLLTSICENCGSSCATHSYTDVITVSDDYKILCNNCLDFKIRSNMILKRLKT</sequence>
<dbReference type="InterPro" id="IPR001267">
    <property type="entry name" value="Thymidine_kinase"/>
</dbReference>
<feature type="binding site" evidence="9">
    <location>
        <position position="159"/>
    </location>
    <ligand>
        <name>substrate</name>
    </ligand>
</feature>
<name>A0A410T7J6_9CAUD</name>
<keyword evidence="7 10" id="KW-0067">ATP-binding</keyword>
<evidence type="ECO:0000256" key="5">
    <source>
        <dbReference type="ARBA" id="ARBA00022741"/>
    </source>
</evidence>
<evidence type="ECO:0000256" key="11">
    <source>
        <dbReference type="RuleBase" id="RU004165"/>
    </source>
</evidence>
<keyword evidence="4 10" id="KW-0808">Transferase</keyword>
<dbReference type="PIRSF" id="PIRSF035805">
    <property type="entry name" value="TK_cell"/>
    <property type="match status" value="1"/>
</dbReference>
<keyword evidence="5 10" id="KW-0547">Nucleotide-binding</keyword>
<dbReference type="PANTHER" id="PTHR11441">
    <property type="entry name" value="THYMIDINE KINASE"/>
    <property type="match status" value="1"/>
</dbReference>
<keyword evidence="3 10" id="KW-0237">DNA synthesis</keyword>
<dbReference type="InterPro" id="IPR027417">
    <property type="entry name" value="P-loop_NTPase"/>
</dbReference>
<dbReference type="GO" id="GO:0004797">
    <property type="term" value="F:thymidine kinase activity"/>
    <property type="evidence" value="ECO:0007669"/>
    <property type="project" value="UniProtKB-EC"/>
</dbReference>
<dbReference type="GO" id="GO:0046104">
    <property type="term" value="P:thymidine metabolic process"/>
    <property type="evidence" value="ECO:0007669"/>
    <property type="project" value="TreeGrafter"/>
</dbReference>
<evidence type="ECO:0000256" key="7">
    <source>
        <dbReference type="ARBA" id="ARBA00022840"/>
    </source>
</evidence>
<comment type="catalytic activity">
    <reaction evidence="10">
        <text>thymidine + ATP = dTMP + ADP + H(+)</text>
        <dbReference type="Rhea" id="RHEA:19129"/>
        <dbReference type="ChEBI" id="CHEBI:15378"/>
        <dbReference type="ChEBI" id="CHEBI:17748"/>
        <dbReference type="ChEBI" id="CHEBI:30616"/>
        <dbReference type="ChEBI" id="CHEBI:63528"/>
        <dbReference type="ChEBI" id="CHEBI:456216"/>
        <dbReference type="EC" id="2.7.1.21"/>
    </reaction>
</comment>
<evidence type="ECO:0000256" key="10">
    <source>
        <dbReference type="RuleBase" id="RU000544"/>
    </source>
</evidence>
<protein>
    <recommendedName>
        <fullName evidence="2 10">Thymidine kinase</fullName>
        <ecNumber evidence="2 10">2.7.1.21</ecNumber>
    </recommendedName>
</protein>
<comment type="similarity">
    <text evidence="1 11">Belongs to the thymidine kinase family.</text>
</comment>
<feature type="active site" description="Proton acceptor" evidence="8">
    <location>
        <position position="77"/>
    </location>
</feature>
<evidence type="ECO:0000256" key="4">
    <source>
        <dbReference type="ARBA" id="ARBA00022679"/>
    </source>
</evidence>
<evidence type="ECO:0000313" key="13">
    <source>
        <dbReference type="Proteomes" id="UP000290538"/>
    </source>
</evidence>
<evidence type="ECO:0000256" key="8">
    <source>
        <dbReference type="PIRSR" id="PIRSR035805-1"/>
    </source>
</evidence>
<evidence type="ECO:0000256" key="6">
    <source>
        <dbReference type="ARBA" id="ARBA00022777"/>
    </source>
</evidence>
<organism evidence="12 13">
    <name type="scientific">Campylobacter phage CP20</name>
    <dbReference type="NCBI Taxonomy" id="2506428"/>
    <lineage>
        <taxon>Viruses</taxon>
        <taxon>Duplodnaviria</taxon>
        <taxon>Heunggongvirae</taxon>
        <taxon>Uroviricota</taxon>
        <taxon>Caudoviricetes</taxon>
        <taxon>Connertonviridae</taxon>
        <taxon>Firehammervirus</taxon>
        <taxon>Firehammervirus CPt10</taxon>
    </lineage>
</organism>
<keyword evidence="6 10" id="KW-0418">Kinase</keyword>
<reference evidence="12 13" key="1">
    <citation type="submission" date="2019-01" db="EMBL/GenBank/DDBJ databases">
        <title>Complete genome sequence of Campylobacter bacteriophage CP20.</title>
        <authorList>
            <person name="Connerton I.F."/>
        </authorList>
    </citation>
    <scope>NUCLEOTIDE SEQUENCE [LARGE SCALE GENOMIC DNA]</scope>
</reference>
<dbReference type="GO" id="GO:0005524">
    <property type="term" value="F:ATP binding"/>
    <property type="evidence" value="ECO:0007669"/>
    <property type="project" value="UniProtKB-KW"/>
</dbReference>
<accession>A0A410T7J6</accession>
<dbReference type="GO" id="GO:0071897">
    <property type="term" value="P:DNA biosynthetic process"/>
    <property type="evidence" value="ECO:0007669"/>
    <property type="project" value="UniProtKB-KW"/>
</dbReference>